<evidence type="ECO:0000259" key="1">
    <source>
        <dbReference type="Pfam" id="PF12697"/>
    </source>
</evidence>
<protein>
    <recommendedName>
        <fullName evidence="1">AB hydrolase-1 domain-containing protein</fullName>
    </recommendedName>
</protein>
<dbReference type="Gene3D" id="3.40.50.1820">
    <property type="entry name" value="alpha/beta hydrolase"/>
    <property type="match status" value="1"/>
</dbReference>
<dbReference type="PANTHER" id="PTHR37471">
    <property type="entry name" value="UNNAMED PRODUCT"/>
    <property type="match status" value="1"/>
</dbReference>
<dbReference type="Pfam" id="PF12697">
    <property type="entry name" value="Abhydrolase_6"/>
    <property type="match status" value="1"/>
</dbReference>
<evidence type="ECO:0000313" key="2">
    <source>
        <dbReference type="EMBL" id="CAD8851744.1"/>
    </source>
</evidence>
<name>A0A7S1AET2_NOCSC</name>
<dbReference type="InterPro" id="IPR000073">
    <property type="entry name" value="AB_hydrolase_1"/>
</dbReference>
<organism evidence="2">
    <name type="scientific">Noctiluca scintillans</name>
    <name type="common">Sea sparkle</name>
    <name type="synonym">Red tide dinoflagellate</name>
    <dbReference type="NCBI Taxonomy" id="2966"/>
    <lineage>
        <taxon>Eukaryota</taxon>
        <taxon>Sar</taxon>
        <taxon>Alveolata</taxon>
        <taxon>Dinophyceae</taxon>
        <taxon>Noctilucales</taxon>
        <taxon>Noctilucaceae</taxon>
        <taxon>Noctiluca</taxon>
    </lineage>
</organism>
<reference evidence="2" key="1">
    <citation type="submission" date="2021-01" db="EMBL/GenBank/DDBJ databases">
        <authorList>
            <person name="Corre E."/>
            <person name="Pelletier E."/>
            <person name="Niang G."/>
            <person name="Scheremetjew M."/>
            <person name="Finn R."/>
            <person name="Kale V."/>
            <person name="Holt S."/>
            <person name="Cochrane G."/>
            <person name="Meng A."/>
            <person name="Brown T."/>
            <person name="Cohen L."/>
        </authorList>
    </citation>
    <scope>NUCLEOTIDE SEQUENCE</scope>
</reference>
<feature type="domain" description="AB hydrolase-1" evidence="1">
    <location>
        <begin position="225"/>
        <end position="423"/>
    </location>
</feature>
<sequence length="506" mass="57944">MAMSVLKVAEKTLAACALALLKMLRAVRRRHRWLLAYVLSEGFCYWRFRMRMRRLLPPRVSYRRGSMDDLRWMLKSTQAAVAPLTLNKESMAQYVEEVAGKSVEMTWEHYYAMVQDTFCILGPSPEEHSIMLKIASAFCATEGLLPPPDGARPPHCKAPVAFGSSPIHVQHKPLPVEILMLFARTSGDAVLWFSGYRPRWQPTAEGWMRYWVSKPRDSDPQLLPMVFLHGVGLGAVPYIFFLERLRRRRKTPLVLLELPNASRCSFQNAMPSPAAVRDVMERLLREDLGIVKPGRYVLLGHSLGTDVCSIIMNDPRMIHDDPPARPAKLVMMDPVSFAHEIAQAHRLPFWTIKEALAHAPTLLRKIMQIPILLMIIRDEYNQEACKRFLTPGTDVIFRCSPSLLRLCPCLVCLSGKDQALPAWKIHDYVRAHFPQVEVRMDPNFEHGMMCMPWTPEWLSRHYLDEVLRFVGQDEKRRHGSHPHLGLEPLLPLRGSRSDVALSVLRN</sequence>
<dbReference type="PANTHER" id="PTHR37471:SF1">
    <property type="entry name" value="AB HYDROLASE-1 DOMAIN-CONTAINING PROTEIN"/>
    <property type="match status" value="1"/>
</dbReference>
<dbReference type="AlphaFoldDB" id="A0A7S1AET2"/>
<dbReference type="SUPFAM" id="SSF53474">
    <property type="entry name" value="alpha/beta-Hydrolases"/>
    <property type="match status" value="1"/>
</dbReference>
<dbReference type="InterPro" id="IPR029058">
    <property type="entry name" value="AB_hydrolase_fold"/>
</dbReference>
<gene>
    <name evidence="2" type="ORF">NSCI0253_LOCUS26094</name>
</gene>
<dbReference type="EMBL" id="HBFQ01037019">
    <property type="protein sequence ID" value="CAD8851744.1"/>
    <property type="molecule type" value="Transcribed_RNA"/>
</dbReference>
<proteinExistence type="predicted"/>
<accession>A0A7S1AET2</accession>